<dbReference type="GO" id="GO:0097745">
    <property type="term" value="P:mitochondrial tRNA 5'-end processing"/>
    <property type="evidence" value="ECO:0007669"/>
    <property type="project" value="TreeGrafter"/>
</dbReference>
<dbReference type="AlphaFoldDB" id="A0A9N6WUE1"/>
<dbReference type="GO" id="GO:0032259">
    <property type="term" value="P:methylation"/>
    <property type="evidence" value="ECO:0007669"/>
    <property type="project" value="UniProtKB-KW"/>
</dbReference>
<dbReference type="GO" id="GO:0005739">
    <property type="term" value="C:mitochondrion"/>
    <property type="evidence" value="ECO:0007669"/>
    <property type="project" value="UniProtKB-SubCell"/>
</dbReference>
<evidence type="ECO:0000256" key="10">
    <source>
        <dbReference type="SAM" id="MobiDB-lite"/>
    </source>
</evidence>
<evidence type="ECO:0000256" key="6">
    <source>
        <dbReference type="ARBA" id="ARBA00022946"/>
    </source>
</evidence>
<keyword evidence="3" id="KW-0808">Transferase</keyword>
<gene>
    <name evidence="12" type="primary">EOG090X0D3U</name>
</gene>
<dbReference type="InterPro" id="IPR007356">
    <property type="entry name" value="tRNA_m1G_MeTrfase_euk"/>
</dbReference>
<dbReference type="PROSITE" id="PS51675">
    <property type="entry name" value="SAM_MT_TRM10"/>
    <property type="match status" value="1"/>
</dbReference>
<accession>A0A9N6WUE1</accession>
<evidence type="ECO:0000256" key="4">
    <source>
        <dbReference type="ARBA" id="ARBA00022691"/>
    </source>
</evidence>
<keyword evidence="2" id="KW-0489">Methyltransferase</keyword>
<keyword evidence="7" id="KW-0175">Coiled coil</keyword>
<feature type="domain" description="SAM-dependent MTase TRM10-type" evidence="11">
    <location>
        <begin position="187"/>
        <end position="381"/>
    </location>
</feature>
<keyword evidence="6" id="KW-0809">Transit peptide</keyword>
<proteinExistence type="predicted"/>
<protein>
    <recommendedName>
        <fullName evidence="9">RNA (guanine-9-)-methyltransferase domain-containing protein 1</fullName>
    </recommendedName>
</protein>
<keyword evidence="5" id="KW-0819">tRNA processing</keyword>
<dbReference type="Gene3D" id="3.40.1280.30">
    <property type="match status" value="1"/>
</dbReference>
<evidence type="ECO:0000256" key="9">
    <source>
        <dbReference type="ARBA" id="ARBA00029803"/>
    </source>
</evidence>
<evidence type="ECO:0000259" key="11">
    <source>
        <dbReference type="PROSITE" id="PS51675"/>
    </source>
</evidence>
<dbReference type="InterPro" id="IPR038459">
    <property type="entry name" value="MT_TRM10-typ_sf"/>
</dbReference>
<keyword evidence="8" id="KW-0496">Mitochondrion</keyword>
<comment type="subcellular location">
    <subcellularLocation>
        <location evidence="1">Mitochondrion</location>
    </subcellularLocation>
</comment>
<dbReference type="EMBL" id="OC989145">
    <property type="protein sequence ID" value="CAG4645800.1"/>
    <property type="molecule type" value="Genomic_DNA"/>
</dbReference>
<dbReference type="PANTHER" id="PTHR13563">
    <property type="entry name" value="TRNA (GUANINE-9-) METHYLTRANSFERASE"/>
    <property type="match status" value="1"/>
</dbReference>
<evidence type="ECO:0000256" key="1">
    <source>
        <dbReference type="ARBA" id="ARBA00004173"/>
    </source>
</evidence>
<dbReference type="GO" id="GO:0005654">
    <property type="term" value="C:nucleoplasm"/>
    <property type="evidence" value="ECO:0007669"/>
    <property type="project" value="TreeGrafter"/>
</dbReference>
<evidence type="ECO:0000256" key="3">
    <source>
        <dbReference type="ARBA" id="ARBA00022679"/>
    </source>
</evidence>
<feature type="compositionally biased region" description="Basic and acidic residues" evidence="10">
    <location>
        <begin position="434"/>
        <end position="444"/>
    </location>
</feature>
<evidence type="ECO:0000256" key="2">
    <source>
        <dbReference type="ARBA" id="ARBA00022603"/>
    </source>
</evidence>
<dbReference type="GO" id="GO:0008168">
    <property type="term" value="F:methyltransferase activity"/>
    <property type="evidence" value="ECO:0007669"/>
    <property type="project" value="UniProtKB-KW"/>
</dbReference>
<keyword evidence="4" id="KW-0949">S-adenosyl-L-methionine</keyword>
<sequence length="444" mass="51437">MIRSLLKTVLSSPKTKSIVLDTHTSRTTLACQVRHIFANSVNFQQDQGDPVSETAQPVLQIEGLTEEDIAKLTDNDPEKLKKLRLYKFEYEIYREDGSEVPSSMTFTQWKDLLARDSRMGRKRQLRFYFINEMKKKSEQEKKAEIRKKMEEEYANRESLPKDGHIQYGLWNNNIFLKISETKMDRFYTSRLIPALQFAPPLLLDMSYDDHMSTRESSNAANQLAIAFSNNRQHPEPMNLMLVNAKRDGSTMEFLEKRIPILYNPDFPMEVHPESYLDLFPKEKLVYLTPHCKEEMTHFDPDAIYIIGCFVDKGVSEPISLAKAKKEGLKTAKLPLDQYLDFGSGSGKCLTVNQMVCILTELQYTNDWNKALEFVPKRKLKTQEEIAAMVNKFNPLKRDSKYTPKRNSNSEIVTPYPKKTQISGAEKKPRSKAKHSIESLFDRDY</sequence>
<dbReference type="CDD" id="cd18102">
    <property type="entry name" value="Trm10_MRRP1"/>
    <property type="match status" value="1"/>
</dbReference>
<feature type="region of interest" description="Disordered" evidence="10">
    <location>
        <begin position="396"/>
        <end position="444"/>
    </location>
</feature>
<evidence type="ECO:0000256" key="7">
    <source>
        <dbReference type="ARBA" id="ARBA00023054"/>
    </source>
</evidence>
<evidence type="ECO:0000256" key="8">
    <source>
        <dbReference type="ARBA" id="ARBA00023128"/>
    </source>
</evidence>
<dbReference type="InterPro" id="IPR025812">
    <property type="entry name" value="Trm10_C_MTase_dom"/>
</dbReference>
<reference evidence="12" key="1">
    <citation type="submission" date="2021-04" db="EMBL/GenBank/DDBJ databases">
        <authorList>
            <person name="Cornetti L."/>
        </authorList>
    </citation>
    <scope>NUCLEOTIDE SEQUENCE</scope>
</reference>
<dbReference type="GO" id="GO:0000049">
    <property type="term" value="F:tRNA binding"/>
    <property type="evidence" value="ECO:0007669"/>
    <property type="project" value="TreeGrafter"/>
</dbReference>
<evidence type="ECO:0000256" key="5">
    <source>
        <dbReference type="ARBA" id="ARBA00022694"/>
    </source>
</evidence>
<dbReference type="GO" id="GO:0070131">
    <property type="term" value="P:positive regulation of mitochondrial translation"/>
    <property type="evidence" value="ECO:0007669"/>
    <property type="project" value="TreeGrafter"/>
</dbReference>
<name>A0A9N6WUE1_9CRUS</name>
<dbReference type="PANTHER" id="PTHR13563:SF5">
    <property type="entry name" value="TRNA METHYLTRANSFERASE 10 HOMOLOG C"/>
    <property type="match status" value="1"/>
</dbReference>
<organism evidence="12">
    <name type="scientific">Lynceus sp. MCZ IZ 141354</name>
    <dbReference type="NCBI Taxonomy" id="1930659"/>
    <lineage>
        <taxon>Eukaryota</taxon>
        <taxon>Metazoa</taxon>
        <taxon>Ecdysozoa</taxon>
        <taxon>Arthropoda</taxon>
        <taxon>Crustacea</taxon>
        <taxon>Branchiopoda</taxon>
        <taxon>Diplostraca</taxon>
        <taxon>Laevicaudata</taxon>
        <taxon>Lynceidae</taxon>
        <taxon>Lynceus</taxon>
    </lineage>
</organism>
<evidence type="ECO:0000313" key="12">
    <source>
        <dbReference type="EMBL" id="CAG4645800.1"/>
    </source>
</evidence>
<dbReference type="InterPro" id="IPR028564">
    <property type="entry name" value="MT_TRM10-typ"/>
</dbReference>